<keyword evidence="3" id="KW-0597">Phosphoprotein</keyword>
<dbReference type="InterPro" id="IPR003594">
    <property type="entry name" value="HATPase_dom"/>
</dbReference>
<dbReference type="SUPFAM" id="SSF47384">
    <property type="entry name" value="Homodimeric domain of signal transducing histidine kinase"/>
    <property type="match status" value="1"/>
</dbReference>
<evidence type="ECO:0000256" key="3">
    <source>
        <dbReference type="ARBA" id="ARBA00022553"/>
    </source>
</evidence>
<dbReference type="GO" id="GO:0000155">
    <property type="term" value="F:phosphorelay sensor kinase activity"/>
    <property type="evidence" value="ECO:0007669"/>
    <property type="project" value="InterPro"/>
</dbReference>
<dbReference type="SMART" id="SM00091">
    <property type="entry name" value="PAS"/>
    <property type="match status" value="2"/>
</dbReference>
<keyword evidence="4" id="KW-0808">Transferase</keyword>
<dbReference type="InterPro" id="IPR035965">
    <property type="entry name" value="PAS-like_dom_sf"/>
</dbReference>
<dbReference type="InterPro" id="IPR052162">
    <property type="entry name" value="Sensor_kinase/Photoreceptor"/>
</dbReference>
<feature type="domain" description="PAC" evidence="8">
    <location>
        <begin position="89"/>
        <end position="141"/>
    </location>
</feature>
<gene>
    <name evidence="9" type="ORF">AVDCRST_MAG23-2109</name>
</gene>
<evidence type="ECO:0000256" key="1">
    <source>
        <dbReference type="ARBA" id="ARBA00000085"/>
    </source>
</evidence>
<sequence>MLKMTADAEGFREELERLRESDELYRRTLELSQQLVWTAEPRGRAQMEPAFFELTGLSPGEPARNAIHPDDRQQVLDSWHAAVESGEPHLTEYRLRMRDGCYRHFHTRAAALRDEQGQVVRWYGTIKDIEDQKQAELARAETEERYRLAALATSDVIWDLDVDADTIDWLDTESSFFGYQGTIGNRTTIGWWEDKVHPDDRDRVVKSLRRAFAGSDTHWGERYGFRCADGSYASVYDRGYIIRDAAGKSVRAVGAISDFTERDRAGAEMQRMQAELIHVSRLSAMGAMASTLAHELNQPLTAVASYVRGGLRCLAQGEGSPSHEVVSALEAAEAGALQAGQIVRSLRELVSRNNVVVKATDLAKIVSQAGLLAFIDEQAHRVTHTVELDPAARWVRADGIQIQQVLINLVRNSMQAMEGRSLRRVTITSRAAADHMVEVSVSDTGPGLSPGMEQALFSPFFSRKPGGMGIGLSISRTIVEAHGGRIWAEDSPEGAIFRFTLPAGEEPPKKETTSSASAQP</sequence>
<name>A0A6J4U5W9_9SPHN</name>
<dbReference type="Pfam" id="PF08447">
    <property type="entry name" value="PAS_3"/>
    <property type="match status" value="2"/>
</dbReference>
<dbReference type="InterPro" id="IPR013655">
    <property type="entry name" value="PAS_fold_3"/>
</dbReference>
<dbReference type="PROSITE" id="PS50113">
    <property type="entry name" value="PAC"/>
    <property type="match status" value="2"/>
</dbReference>
<dbReference type="InterPro" id="IPR005467">
    <property type="entry name" value="His_kinase_dom"/>
</dbReference>
<feature type="domain" description="Histidine kinase" evidence="7">
    <location>
        <begin position="291"/>
        <end position="505"/>
    </location>
</feature>
<dbReference type="PROSITE" id="PS50109">
    <property type="entry name" value="HIS_KIN"/>
    <property type="match status" value="1"/>
</dbReference>
<dbReference type="InterPro" id="IPR036890">
    <property type="entry name" value="HATPase_C_sf"/>
</dbReference>
<evidence type="ECO:0000256" key="4">
    <source>
        <dbReference type="ARBA" id="ARBA00022679"/>
    </source>
</evidence>
<evidence type="ECO:0000256" key="6">
    <source>
        <dbReference type="SAM" id="MobiDB-lite"/>
    </source>
</evidence>
<evidence type="ECO:0000256" key="2">
    <source>
        <dbReference type="ARBA" id="ARBA00012438"/>
    </source>
</evidence>
<dbReference type="SMART" id="SM00387">
    <property type="entry name" value="HATPase_c"/>
    <property type="match status" value="1"/>
</dbReference>
<accession>A0A6J4U5W9</accession>
<evidence type="ECO:0000259" key="7">
    <source>
        <dbReference type="PROSITE" id="PS50109"/>
    </source>
</evidence>
<evidence type="ECO:0000313" key="9">
    <source>
        <dbReference type="EMBL" id="CAA9541515.1"/>
    </source>
</evidence>
<dbReference type="PANTHER" id="PTHR43304">
    <property type="entry name" value="PHYTOCHROME-LIKE PROTEIN CPH1"/>
    <property type="match status" value="1"/>
</dbReference>
<dbReference type="CDD" id="cd00130">
    <property type="entry name" value="PAS"/>
    <property type="match status" value="2"/>
</dbReference>
<dbReference type="SUPFAM" id="SSF55785">
    <property type="entry name" value="PYP-like sensor domain (PAS domain)"/>
    <property type="match status" value="2"/>
</dbReference>
<dbReference type="InterPro" id="IPR000700">
    <property type="entry name" value="PAS-assoc_C"/>
</dbReference>
<dbReference type="Gene3D" id="1.10.287.130">
    <property type="match status" value="1"/>
</dbReference>
<dbReference type="Pfam" id="PF02518">
    <property type="entry name" value="HATPase_c"/>
    <property type="match status" value="1"/>
</dbReference>
<feature type="domain" description="PAC" evidence="8">
    <location>
        <begin position="218"/>
        <end position="271"/>
    </location>
</feature>
<evidence type="ECO:0000259" key="8">
    <source>
        <dbReference type="PROSITE" id="PS50113"/>
    </source>
</evidence>
<feature type="region of interest" description="Disordered" evidence="6">
    <location>
        <begin position="501"/>
        <end position="520"/>
    </location>
</feature>
<reference evidence="9" key="1">
    <citation type="submission" date="2020-02" db="EMBL/GenBank/DDBJ databases">
        <authorList>
            <person name="Meier V. D."/>
        </authorList>
    </citation>
    <scope>NUCLEOTIDE SEQUENCE</scope>
    <source>
        <strain evidence="9">AVDCRST_MAG23</strain>
    </source>
</reference>
<dbReference type="Gene3D" id="6.10.250.2580">
    <property type="match status" value="1"/>
</dbReference>
<dbReference type="PRINTS" id="PR00344">
    <property type="entry name" value="BCTRLSENSOR"/>
</dbReference>
<dbReference type="InterPro" id="IPR003661">
    <property type="entry name" value="HisK_dim/P_dom"/>
</dbReference>
<dbReference type="EC" id="2.7.13.3" evidence="2"/>
<dbReference type="EMBL" id="CADCWD010000072">
    <property type="protein sequence ID" value="CAA9541515.1"/>
    <property type="molecule type" value="Genomic_DNA"/>
</dbReference>
<dbReference type="InterPro" id="IPR000014">
    <property type="entry name" value="PAS"/>
</dbReference>
<dbReference type="InterPro" id="IPR004358">
    <property type="entry name" value="Sig_transdc_His_kin-like_C"/>
</dbReference>
<dbReference type="SMART" id="SM00388">
    <property type="entry name" value="HisKA"/>
    <property type="match status" value="1"/>
</dbReference>
<dbReference type="Pfam" id="PF00512">
    <property type="entry name" value="HisKA"/>
    <property type="match status" value="1"/>
</dbReference>
<dbReference type="Gene3D" id="3.30.450.20">
    <property type="entry name" value="PAS domain"/>
    <property type="match status" value="2"/>
</dbReference>
<dbReference type="CDD" id="cd00082">
    <property type="entry name" value="HisKA"/>
    <property type="match status" value="1"/>
</dbReference>
<comment type="catalytic activity">
    <reaction evidence="1">
        <text>ATP + protein L-histidine = ADP + protein N-phospho-L-histidine.</text>
        <dbReference type="EC" id="2.7.13.3"/>
    </reaction>
</comment>
<dbReference type="SUPFAM" id="SSF55874">
    <property type="entry name" value="ATPase domain of HSP90 chaperone/DNA topoisomerase II/histidine kinase"/>
    <property type="match status" value="1"/>
</dbReference>
<dbReference type="InterPro" id="IPR001610">
    <property type="entry name" value="PAC"/>
</dbReference>
<dbReference type="AlphaFoldDB" id="A0A6J4U5W9"/>
<dbReference type="NCBIfam" id="TIGR00229">
    <property type="entry name" value="sensory_box"/>
    <property type="match status" value="2"/>
</dbReference>
<dbReference type="SMART" id="SM00086">
    <property type="entry name" value="PAC"/>
    <property type="match status" value="2"/>
</dbReference>
<dbReference type="InterPro" id="IPR036097">
    <property type="entry name" value="HisK_dim/P_sf"/>
</dbReference>
<proteinExistence type="predicted"/>
<organism evidence="9">
    <name type="scientific">uncultured Sphingosinicella sp</name>
    <dbReference type="NCBI Taxonomy" id="478748"/>
    <lineage>
        <taxon>Bacteria</taxon>
        <taxon>Pseudomonadati</taxon>
        <taxon>Pseudomonadota</taxon>
        <taxon>Alphaproteobacteria</taxon>
        <taxon>Sphingomonadales</taxon>
        <taxon>Sphingosinicellaceae</taxon>
        <taxon>Sphingosinicella</taxon>
        <taxon>environmental samples</taxon>
    </lineage>
</organism>
<keyword evidence="5 9" id="KW-0418">Kinase</keyword>
<dbReference type="PANTHER" id="PTHR43304:SF1">
    <property type="entry name" value="PAC DOMAIN-CONTAINING PROTEIN"/>
    <property type="match status" value="1"/>
</dbReference>
<dbReference type="Gene3D" id="3.30.565.10">
    <property type="entry name" value="Histidine kinase-like ATPase, C-terminal domain"/>
    <property type="match status" value="1"/>
</dbReference>
<evidence type="ECO:0000256" key="5">
    <source>
        <dbReference type="ARBA" id="ARBA00022777"/>
    </source>
</evidence>
<protein>
    <recommendedName>
        <fullName evidence="2">histidine kinase</fullName>
        <ecNumber evidence="2">2.7.13.3</ecNumber>
    </recommendedName>
</protein>